<dbReference type="GO" id="GO:0034245">
    <property type="term" value="C:mitochondrial DNA-directed RNA polymerase complex"/>
    <property type="evidence" value="ECO:0007669"/>
    <property type="project" value="TreeGrafter"/>
</dbReference>
<dbReference type="InterPro" id="IPR029262">
    <property type="entry name" value="RPOL_N"/>
</dbReference>
<comment type="similarity">
    <text evidence="1 8">Belongs to the phage and mitochondrial RNA polymerase family.</text>
</comment>
<dbReference type="Gene3D" id="1.10.150.20">
    <property type="entry name" value="5' to 3' exonuclease, C-terminal subdomain"/>
    <property type="match status" value="1"/>
</dbReference>
<name>A0A1L0CT69_9ASCO</name>
<dbReference type="Gene3D" id="1.10.1320.10">
    <property type="entry name" value="DNA-directed RNA polymerase, N-terminal domain"/>
    <property type="match status" value="1"/>
</dbReference>
<dbReference type="EC" id="2.7.7.6" evidence="2 8"/>
<reference evidence="11" key="1">
    <citation type="submission" date="2016-11" db="EMBL/GenBank/DDBJ databases">
        <authorList>
            <person name="Guldener U."/>
        </authorList>
    </citation>
    <scope>NUCLEOTIDE SEQUENCE [LARGE SCALE GENOMIC DNA]</scope>
</reference>
<evidence type="ECO:0000256" key="3">
    <source>
        <dbReference type="ARBA" id="ARBA00022478"/>
    </source>
</evidence>
<dbReference type="VEuPathDB" id="FungiDB:HGUI_00151"/>
<evidence type="ECO:0000259" key="9">
    <source>
        <dbReference type="SMART" id="SM01311"/>
    </source>
</evidence>
<dbReference type="InterPro" id="IPR046950">
    <property type="entry name" value="DNA-dir_Rpol_C_phage-type"/>
</dbReference>
<proteinExistence type="inferred from homology"/>
<keyword evidence="4 8" id="KW-0808">Transferase</keyword>
<dbReference type="GO" id="GO:0001018">
    <property type="term" value="F:mitochondrial promoter sequence-specific DNA binding"/>
    <property type="evidence" value="ECO:0007669"/>
    <property type="project" value="TreeGrafter"/>
</dbReference>
<dbReference type="PANTHER" id="PTHR10102">
    <property type="entry name" value="DNA-DIRECTED RNA POLYMERASE, MITOCHONDRIAL"/>
    <property type="match status" value="1"/>
</dbReference>
<dbReference type="InterPro" id="IPR037159">
    <property type="entry name" value="RNA_POL_N_sf"/>
</dbReference>
<dbReference type="Pfam" id="PF14700">
    <property type="entry name" value="RPOL_N"/>
    <property type="match status" value="1"/>
</dbReference>
<dbReference type="PANTHER" id="PTHR10102:SF0">
    <property type="entry name" value="DNA-DIRECTED RNA POLYMERASE, MITOCHONDRIAL"/>
    <property type="match status" value="1"/>
</dbReference>
<dbReference type="Gene3D" id="1.10.287.280">
    <property type="match status" value="1"/>
</dbReference>
<dbReference type="OrthoDB" id="3971271at2759"/>
<dbReference type="InterPro" id="IPR002092">
    <property type="entry name" value="DNA-dir_Rpol_phage-type"/>
</dbReference>
<keyword evidence="11" id="KW-1185">Reference proteome</keyword>
<comment type="catalytic activity">
    <reaction evidence="7 8">
        <text>RNA(n) + a ribonucleoside 5'-triphosphate = RNA(n+1) + diphosphate</text>
        <dbReference type="Rhea" id="RHEA:21248"/>
        <dbReference type="Rhea" id="RHEA-COMP:14527"/>
        <dbReference type="Rhea" id="RHEA-COMP:17342"/>
        <dbReference type="ChEBI" id="CHEBI:33019"/>
        <dbReference type="ChEBI" id="CHEBI:61557"/>
        <dbReference type="ChEBI" id="CHEBI:140395"/>
        <dbReference type="EC" id="2.7.7.6"/>
    </reaction>
</comment>
<keyword evidence="3 8" id="KW-0240">DNA-directed RNA polymerase</keyword>
<dbReference type="Proteomes" id="UP000183365">
    <property type="component" value="Unassembled WGS sequence"/>
</dbReference>
<evidence type="ECO:0000256" key="2">
    <source>
        <dbReference type="ARBA" id="ARBA00012418"/>
    </source>
</evidence>
<gene>
    <name evidence="10" type="ORF">HGUI_00151</name>
</gene>
<keyword evidence="6 8" id="KW-0804">Transcription</keyword>
<accession>A0A1L0CT69</accession>
<dbReference type="SMART" id="SM01311">
    <property type="entry name" value="RPOL_N"/>
    <property type="match status" value="1"/>
</dbReference>
<evidence type="ECO:0000256" key="4">
    <source>
        <dbReference type="ARBA" id="ARBA00022679"/>
    </source>
</evidence>
<evidence type="ECO:0000256" key="5">
    <source>
        <dbReference type="ARBA" id="ARBA00022695"/>
    </source>
</evidence>
<dbReference type="SUPFAM" id="SSF56672">
    <property type="entry name" value="DNA/RNA polymerases"/>
    <property type="match status" value="1"/>
</dbReference>
<feature type="domain" description="DNA-directed RNA polymerase N-terminal" evidence="9">
    <location>
        <begin position="473"/>
        <end position="776"/>
    </location>
</feature>
<dbReference type="InterPro" id="IPR043502">
    <property type="entry name" value="DNA/RNA_pol_sf"/>
</dbReference>
<dbReference type="Pfam" id="PF00940">
    <property type="entry name" value="RNA_pol"/>
    <property type="match status" value="1"/>
</dbReference>
<dbReference type="GO" id="GO:0003899">
    <property type="term" value="F:DNA-directed RNA polymerase activity"/>
    <property type="evidence" value="ECO:0007669"/>
    <property type="project" value="UniProtKB-EC"/>
</dbReference>
<evidence type="ECO:0000256" key="6">
    <source>
        <dbReference type="ARBA" id="ARBA00023163"/>
    </source>
</evidence>
<organism evidence="10 11">
    <name type="scientific">Hanseniaspora guilliermondii</name>
    <dbReference type="NCBI Taxonomy" id="56406"/>
    <lineage>
        <taxon>Eukaryota</taxon>
        <taxon>Fungi</taxon>
        <taxon>Dikarya</taxon>
        <taxon>Ascomycota</taxon>
        <taxon>Saccharomycotina</taxon>
        <taxon>Saccharomycetes</taxon>
        <taxon>Saccharomycodales</taxon>
        <taxon>Saccharomycodaceae</taxon>
        <taxon>Hanseniaspora</taxon>
    </lineage>
</organism>
<dbReference type="PROSITE" id="PS00900">
    <property type="entry name" value="RNA_POL_PHAGE_1"/>
    <property type="match status" value="1"/>
</dbReference>
<keyword evidence="5 8" id="KW-0548">Nucleotidyltransferase</keyword>
<dbReference type="PROSITE" id="PS00489">
    <property type="entry name" value="RNA_POL_PHAGE_2"/>
    <property type="match status" value="1"/>
</dbReference>
<dbReference type="FunFam" id="1.10.150.20:FF:000041">
    <property type="entry name" value="DNA-directed RNA polymerase"/>
    <property type="match status" value="1"/>
</dbReference>
<evidence type="ECO:0000313" key="11">
    <source>
        <dbReference type="Proteomes" id="UP000183365"/>
    </source>
</evidence>
<evidence type="ECO:0000313" key="10">
    <source>
        <dbReference type="EMBL" id="SGZ37951.1"/>
    </source>
</evidence>
<dbReference type="EMBL" id="FQNF01000002">
    <property type="protein sequence ID" value="SGZ37951.1"/>
    <property type="molecule type" value="Genomic_DNA"/>
</dbReference>
<protein>
    <recommendedName>
        <fullName evidence="2 8">DNA-directed RNA polymerase</fullName>
        <ecNumber evidence="2 8">2.7.7.6</ecNumber>
    </recommendedName>
</protein>
<comment type="function">
    <text evidence="8">DNA-dependent RNA polymerase catalyzes the transcription of DNA into RNA using the four ribonucleoside triphosphates as substrates.</text>
</comment>
<sequence length="1420" mass="163138">MLSMNALKQYKNQSLTKCALKTTFHKRDIISRQFSKTTLCLNINDKRKQTSEQKAADKNVKDDDLNDEELFKRYSSYSPVGSVSKTLLDMLNDSTKNIEPFEPKVETSSLSETRTLNVYKSYQEELADSFTESEPEETLASLQKQSRAKSSYFKSLLKQKKFDEAFNLLRLYSSHPSYVQYFLNEDYLLYIKKFLKFINSKAIEERTDDFDEFEDFQGEQLLSGREFWDMCEGHKQIIDKLNFPSVPLKAIYLEQVIVYAFQGKIPENIDNPQEDETLQMILKTVTDDGIVSLDAADVFTCESELSPEIFKILYYIPEFNKYLSEDIKRDVKLDLESIEDDQRFLAESGLLSSLKANEDEGNEAIAKFVNDFIDKHKHLKKTLISQQGNEVISGKTLTFLEDDVKNLQLSNNDKFEILKFLTVNRKTLKDDSWIEHFVSIDTHGVFGIYKCIPYENKQLRERFSNLLESLNLRRQLEIENACSKNGIQLQLFRKSRSCGTKVMNFKSLDMLTQWQLELSAAVEKLKGVPSSTNEVDLKKYEILNELSSESIAIMGIFTLVKEMTFYRNKHDLEDFNRDFSLGVSHITKVLGQALTFEYSRCRLGEDFFDDFSKRKSVLKQRMYESYVNKQKSGFIPSSIKDHVEISLGATVLDLILSNCTVTAKNVNTEEVVQTAAFNRTYASTEDGLKGILTLHPIVVKKLSIGAPKFETNMHALPMLRQPRDWTDGTDGGYLSSRTLLLRLRNNREQKFHLIKSFNENPTLSLDILEGVNTLSRTAWTINQSVYEVVTKLWNTGKEFADIPPANFHEITDPKNPNNVFYKKLNDESTTPGERRHLHTELSNMRQKYLSIRSTEAYKLVLAQSYMGERFYFPHTLDFRGRAYPINVYLNQLGNDLSRGLLLFWEGKKLGPDGLDWLMIHMGNTCGLSKKSFADRIKFVKENLDEIRKDAKNPLRPDAFWIKADDPFQCLSTVFEIVAAYDCPDGVENYICHLPVHQDGSCNGLQHYAALGRDKSGAKEVNLLPSDAPQDVYSTVAKSVNQKVYEQDETKNELKEVQKSVRQMLPEITRKICKQPVMTTVYGVTKFGAKNQVAKQLLKYETYENDKPKIMRHSVYLTEKIFSSLNDIFNSATYIQDWLGIASNLIAKSVCIPGIKQLNEKDLKLNSVSTLMWTTPLGLRVVHPYRNESIVTVNTSLQSVKFTKVREDSQVNVSKQSNAFPPNYIHSLDASHMLLTAVECTKRKIQFSSVHDSYWSLPGDAKELGMILREKFVYLHQTDLIAALKSELESRYAQNVTLCRFFSNSPISDEIREYRFNFRQKYGHLPSLRDELTLESVRNALMKSPNVESRKKGAEMVTVLSIVESYTDEEIKSYIVPEKNSAKMVATTSTVRAYLPMKFPNPPPKGDFMIEEVLDSKYFFS</sequence>
<evidence type="ECO:0000256" key="8">
    <source>
        <dbReference type="RuleBase" id="RU003805"/>
    </source>
</evidence>
<dbReference type="GO" id="GO:0006390">
    <property type="term" value="P:mitochondrial transcription"/>
    <property type="evidence" value="ECO:0007669"/>
    <property type="project" value="TreeGrafter"/>
</dbReference>
<evidence type="ECO:0000256" key="1">
    <source>
        <dbReference type="ARBA" id="ARBA00009493"/>
    </source>
</evidence>
<evidence type="ECO:0000256" key="7">
    <source>
        <dbReference type="ARBA" id="ARBA00048552"/>
    </source>
</evidence>